<comment type="caution">
    <text evidence="1">The sequence shown here is derived from an EMBL/GenBank/DDBJ whole genome shotgun (WGS) entry which is preliminary data.</text>
</comment>
<evidence type="ECO:0000313" key="1">
    <source>
        <dbReference type="EMBL" id="ORY47556.1"/>
    </source>
</evidence>
<sequence>MWEEYKAIEPRVIRPVNGNEFFITGSYINVVDVFPKFSIEEFRKRAQENLPKIEVFNHAIKRIKGFPFWIRKPYEVDIEEIPYTEDEELENFMKKSEEWIIPNGPFFDKEDKDIQKLFYFKICQLKNNQTKLTFGASHMLSDGRTIFNLLDLIRKVIKGETLEKNNEALPSFDERERYQNTDETFGKCPETWNEIEECQLLPKINSMPCNYVTRYYTYDYAPISKFCRANGVSVQAMLMAMMTRATRRYNNLPKETPIWSGTPCDTRNSPLATEEFKKHQYYCNAASLYPKVIGQDTLMKDIQHCMKQLQEAKKTNDDVRQIFCCSYIIDPKTLQFVPNGRFPDIHNQATVNVSNIGKISGNSPLFYICNESVIPGMYNFFYHSYHTDDKLYIAGLSPIEMDKYYINDIKEEMDKIFIPENIPKY</sequence>
<accession>A0A1Y2CKP4</accession>
<dbReference type="Proteomes" id="UP000193920">
    <property type="component" value="Unassembled WGS sequence"/>
</dbReference>
<gene>
    <name evidence="1" type="ORF">LY90DRAFT_703275</name>
</gene>
<keyword evidence="2" id="KW-1185">Reference proteome</keyword>
<protein>
    <submittedName>
        <fullName evidence="1">Uncharacterized protein</fullName>
    </submittedName>
</protein>
<dbReference type="AlphaFoldDB" id="A0A1Y2CKP4"/>
<proteinExistence type="predicted"/>
<evidence type="ECO:0000313" key="2">
    <source>
        <dbReference type="Proteomes" id="UP000193920"/>
    </source>
</evidence>
<name>A0A1Y2CKP4_9FUNG</name>
<organism evidence="1 2">
    <name type="scientific">Neocallimastix californiae</name>
    <dbReference type="NCBI Taxonomy" id="1754190"/>
    <lineage>
        <taxon>Eukaryota</taxon>
        <taxon>Fungi</taxon>
        <taxon>Fungi incertae sedis</taxon>
        <taxon>Chytridiomycota</taxon>
        <taxon>Chytridiomycota incertae sedis</taxon>
        <taxon>Neocallimastigomycetes</taxon>
        <taxon>Neocallimastigales</taxon>
        <taxon>Neocallimastigaceae</taxon>
        <taxon>Neocallimastix</taxon>
    </lineage>
</organism>
<dbReference type="OrthoDB" id="25399at2759"/>
<dbReference type="EMBL" id="MCOG01000104">
    <property type="protein sequence ID" value="ORY47556.1"/>
    <property type="molecule type" value="Genomic_DNA"/>
</dbReference>
<reference evidence="1 2" key="1">
    <citation type="submission" date="2016-08" db="EMBL/GenBank/DDBJ databases">
        <title>A Parts List for Fungal Cellulosomes Revealed by Comparative Genomics.</title>
        <authorList>
            <consortium name="DOE Joint Genome Institute"/>
            <person name="Haitjema C.H."/>
            <person name="Gilmore S.P."/>
            <person name="Henske J.K."/>
            <person name="Solomon K.V."/>
            <person name="De Groot R."/>
            <person name="Kuo A."/>
            <person name="Mondo S.J."/>
            <person name="Salamov A.A."/>
            <person name="Labutti K."/>
            <person name="Zhao Z."/>
            <person name="Chiniquy J."/>
            <person name="Barry K."/>
            <person name="Brewer H.M."/>
            <person name="Purvine S.O."/>
            <person name="Wright A.T."/>
            <person name="Boxma B."/>
            <person name="Van Alen T."/>
            <person name="Hackstein J.H."/>
            <person name="Baker S.E."/>
            <person name="Grigoriev I.V."/>
            <person name="O'Malley M.A."/>
        </authorList>
    </citation>
    <scope>NUCLEOTIDE SEQUENCE [LARGE SCALE GENOMIC DNA]</scope>
    <source>
        <strain evidence="1 2">G1</strain>
    </source>
</reference>